<gene>
    <name evidence="1" type="ORF">CDAR_85501</name>
</gene>
<organism evidence="1 2">
    <name type="scientific">Caerostris darwini</name>
    <dbReference type="NCBI Taxonomy" id="1538125"/>
    <lineage>
        <taxon>Eukaryota</taxon>
        <taxon>Metazoa</taxon>
        <taxon>Ecdysozoa</taxon>
        <taxon>Arthropoda</taxon>
        <taxon>Chelicerata</taxon>
        <taxon>Arachnida</taxon>
        <taxon>Araneae</taxon>
        <taxon>Araneomorphae</taxon>
        <taxon>Entelegynae</taxon>
        <taxon>Araneoidea</taxon>
        <taxon>Araneidae</taxon>
        <taxon>Caerostris</taxon>
    </lineage>
</organism>
<keyword evidence="2" id="KW-1185">Reference proteome</keyword>
<proteinExistence type="predicted"/>
<dbReference type="Proteomes" id="UP001054837">
    <property type="component" value="Unassembled WGS sequence"/>
</dbReference>
<evidence type="ECO:0000313" key="1">
    <source>
        <dbReference type="EMBL" id="GIY13948.1"/>
    </source>
</evidence>
<dbReference type="EMBL" id="BPLQ01005295">
    <property type="protein sequence ID" value="GIY13948.1"/>
    <property type="molecule type" value="Genomic_DNA"/>
</dbReference>
<evidence type="ECO:0000313" key="2">
    <source>
        <dbReference type="Proteomes" id="UP001054837"/>
    </source>
</evidence>
<name>A0AAV4QWE5_9ARAC</name>
<dbReference type="AlphaFoldDB" id="A0AAV4QWE5"/>
<reference evidence="1 2" key="1">
    <citation type="submission" date="2021-06" db="EMBL/GenBank/DDBJ databases">
        <title>Caerostris darwini draft genome.</title>
        <authorList>
            <person name="Kono N."/>
            <person name="Arakawa K."/>
        </authorList>
    </citation>
    <scope>NUCLEOTIDE SEQUENCE [LARGE SCALE GENOMIC DNA]</scope>
</reference>
<comment type="caution">
    <text evidence="1">The sequence shown here is derived from an EMBL/GenBank/DDBJ whole genome shotgun (WGS) entry which is preliminary data.</text>
</comment>
<accession>A0AAV4QWE5</accession>
<protein>
    <submittedName>
        <fullName evidence="1">Uncharacterized protein</fullName>
    </submittedName>
</protein>
<sequence>MITLRMKRQLITSTKTSSRSPETHIANLFERVIHVSLQNKTHPSAQLTSIHHPRLIYNSSSSSPRQGNFTLPRLMAASPVVRMETLNAWLCLLQFCWETVCCVARATSILGQSIRWRSMVLVVLGNPGERVFLTVQGSRSVLY</sequence>